<evidence type="ECO:0000256" key="4">
    <source>
        <dbReference type="ARBA" id="ARBA00022759"/>
    </source>
</evidence>
<dbReference type="RefSeq" id="WP_137422793.1">
    <property type="nucleotide sequence ID" value="NZ_CP040098.1"/>
</dbReference>
<dbReference type="GO" id="GO:0016787">
    <property type="term" value="F:hydrolase activity"/>
    <property type="evidence" value="ECO:0007669"/>
    <property type="project" value="UniProtKB-KW"/>
</dbReference>
<keyword evidence="9" id="KW-1185">Reference proteome</keyword>
<dbReference type="EMBL" id="CP040098">
    <property type="protein sequence ID" value="QCQ20823.1"/>
    <property type="molecule type" value="Genomic_DNA"/>
</dbReference>
<sequence length="64" mass="7338">MADFTPELKRLLRDAGCRFDRKGKGDHEIWYSPITNVRLAVDQKIKSRHTANAVLKQAGLPKKF</sequence>
<reference evidence="8 9" key="1">
    <citation type="submission" date="2019-05" db="EMBL/GenBank/DDBJ databases">
        <title>The Complete Genome Sequence of the n-alkane-degrading Desulfoglaeba alkanexedens ALDC reveals multiple alkylsuccinate synthase gene clusters.</title>
        <authorList>
            <person name="Callaghan A.V."/>
            <person name="Davidova I.A."/>
            <person name="Duncan K.E."/>
            <person name="Morris B."/>
            <person name="McInerney M.J."/>
        </authorList>
    </citation>
    <scope>NUCLEOTIDE SEQUENCE [LARGE SCALE GENOMIC DNA]</scope>
    <source>
        <strain evidence="8 9">ALDC</strain>
    </source>
</reference>
<keyword evidence="3" id="KW-0540">Nuclease</keyword>
<dbReference type="InterPro" id="IPR038570">
    <property type="entry name" value="HicA_sf"/>
</dbReference>
<name>A0A4P8KZW4_9BACT</name>
<keyword evidence="7" id="KW-0346">Stress response</keyword>
<dbReference type="Gene3D" id="3.30.920.30">
    <property type="entry name" value="Hypothetical protein"/>
    <property type="match status" value="1"/>
</dbReference>
<keyword evidence="2" id="KW-1277">Toxin-antitoxin system</keyword>
<dbReference type="OrthoDB" id="9811409at2"/>
<keyword evidence="6" id="KW-0694">RNA-binding</keyword>
<dbReference type="AlphaFoldDB" id="A0A4P8KZW4"/>
<evidence type="ECO:0000313" key="9">
    <source>
        <dbReference type="Proteomes" id="UP000298602"/>
    </source>
</evidence>
<dbReference type="KEGG" id="dax:FDQ92_00570"/>
<dbReference type="SUPFAM" id="SSF54786">
    <property type="entry name" value="YcfA/nrd intein domain"/>
    <property type="match status" value="1"/>
</dbReference>
<organism evidence="8 9">
    <name type="scientific">Desulfoglaeba alkanexedens ALDC</name>
    <dbReference type="NCBI Taxonomy" id="980445"/>
    <lineage>
        <taxon>Bacteria</taxon>
        <taxon>Pseudomonadati</taxon>
        <taxon>Thermodesulfobacteriota</taxon>
        <taxon>Syntrophobacteria</taxon>
        <taxon>Syntrophobacterales</taxon>
        <taxon>Syntrophobacteraceae</taxon>
        <taxon>Desulfoglaeba</taxon>
    </lineage>
</organism>
<dbReference type="InterPro" id="IPR012933">
    <property type="entry name" value="HicA_mRNA_interferase"/>
</dbReference>
<accession>A0A4P8KZW4</accession>
<dbReference type="Proteomes" id="UP000298602">
    <property type="component" value="Chromosome"/>
</dbReference>
<proteinExistence type="inferred from homology"/>
<keyword evidence="4" id="KW-0255">Endonuclease</keyword>
<evidence type="ECO:0000256" key="7">
    <source>
        <dbReference type="ARBA" id="ARBA00023016"/>
    </source>
</evidence>
<dbReference type="Pfam" id="PF07927">
    <property type="entry name" value="HicA_toxin"/>
    <property type="match status" value="1"/>
</dbReference>
<evidence type="ECO:0000256" key="2">
    <source>
        <dbReference type="ARBA" id="ARBA00022649"/>
    </source>
</evidence>
<gene>
    <name evidence="8" type="ORF">FDQ92_00570</name>
</gene>
<evidence type="ECO:0000256" key="5">
    <source>
        <dbReference type="ARBA" id="ARBA00022801"/>
    </source>
</evidence>
<keyword evidence="5" id="KW-0378">Hydrolase</keyword>
<reference evidence="8 9" key="2">
    <citation type="submission" date="2019-05" db="EMBL/GenBank/DDBJ databases">
        <authorList>
            <person name="Suflita J.M."/>
            <person name="Marks C.R."/>
        </authorList>
    </citation>
    <scope>NUCLEOTIDE SEQUENCE [LARGE SCALE GENOMIC DNA]</scope>
    <source>
        <strain evidence="8 9">ALDC</strain>
    </source>
</reference>
<comment type="similarity">
    <text evidence="1">Belongs to the HicA mRNA interferase family.</text>
</comment>
<dbReference type="GO" id="GO:0003729">
    <property type="term" value="F:mRNA binding"/>
    <property type="evidence" value="ECO:0007669"/>
    <property type="project" value="InterPro"/>
</dbReference>
<protein>
    <submittedName>
        <fullName evidence="8">Type II toxin-antitoxin system HicA family toxin</fullName>
    </submittedName>
</protein>
<evidence type="ECO:0000256" key="3">
    <source>
        <dbReference type="ARBA" id="ARBA00022722"/>
    </source>
</evidence>
<evidence type="ECO:0000256" key="6">
    <source>
        <dbReference type="ARBA" id="ARBA00022884"/>
    </source>
</evidence>
<evidence type="ECO:0000313" key="8">
    <source>
        <dbReference type="EMBL" id="QCQ20823.1"/>
    </source>
</evidence>
<evidence type="ECO:0000256" key="1">
    <source>
        <dbReference type="ARBA" id="ARBA00006620"/>
    </source>
</evidence>
<dbReference type="GO" id="GO:0004519">
    <property type="term" value="F:endonuclease activity"/>
    <property type="evidence" value="ECO:0007669"/>
    <property type="project" value="UniProtKB-KW"/>
</dbReference>